<keyword evidence="6" id="KW-1185">Reference proteome</keyword>
<dbReference type="InterPro" id="IPR043425">
    <property type="entry name" value="NusG-like"/>
</dbReference>
<evidence type="ECO:0000313" key="6">
    <source>
        <dbReference type="Proteomes" id="UP001589775"/>
    </source>
</evidence>
<sequence>MTSGFIEADVLTAISSADLGPVHSRRWYVGHTLPRKEQLARTHLERQGFETFLPQLLAKRSHARKVETIKSPMFPRYIFVRLDPSRDRWRSVNGTMGMAHLVATRDQPCPVPTGFVEDLQRSADGDVISCPTPRLMPGDSVGIRSGPFAGHIGTLLSVGPNGRIEMLLAMLNGSVRLTVAQDLLEIAV</sequence>
<accession>A0ABV6EW12</accession>
<evidence type="ECO:0000256" key="1">
    <source>
        <dbReference type="ARBA" id="ARBA00022814"/>
    </source>
</evidence>
<organism evidence="5 6">
    <name type="scientific">Rhodopseudomonas telluris</name>
    <dbReference type="NCBI Taxonomy" id="644215"/>
    <lineage>
        <taxon>Bacteria</taxon>
        <taxon>Pseudomonadati</taxon>
        <taxon>Pseudomonadota</taxon>
        <taxon>Alphaproteobacteria</taxon>
        <taxon>Hyphomicrobiales</taxon>
        <taxon>Nitrobacteraceae</taxon>
        <taxon>Rhodopseudomonas</taxon>
    </lineage>
</organism>
<dbReference type="EMBL" id="JBHLWM010000008">
    <property type="protein sequence ID" value="MFC0242373.1"/>
    <property type="molecule type" value="Genomic_DNA"/>
</dbReference>
<gene>
    <name evidence="5" type="ORF">ACFFJ6_17920</name>
</gene>
<protein>
    <submittedName>
        <fullName evidence="5">Transcription termination/antitermination NusG family protein</fullName>
    </submittedName>
</protein>
<feature type="domain" description="NusG-like N-terminal" evidence="4">
    <location>
        <begin position="24"/>
        <end position="123"/>
    </location>
</feature>
<evidence type="ECO:0000256" key="3">
    <source>
        <dbReference type="ARBA" id="ARBA00023163"/>
    </source>
</evidence>
<reference evidence="5 6" key="1">
    <citation type="submission" date="2024-09" db="EMBL/GenBank/DDBJ databases">
        <authorList>
            <person name="Sun Q."/>
            <person name="Mori K."/>
        </authorList>
    </citation>
    <scope>NUCLEOTIDE SEQUENCE [LARGE SCALE GENOMIC DNA]</scope>
    <source>
        <strain evidence="5 6">KCTC 23279</strain>
    </source>
</reference>
<dbReference type="CDD" id="cd09892">
    <property type="entry name" value="NGN_SP_RfaH"/>
    <property type="match status" value="1"/>
</dbReference>
<keyword evidence="1" id="KW-0889">Transcription antitermination</keyword>
<keyword evidence="2" id="KW-0805">Transcription regulation</keyword>
<dbReference type="SMART" id="SM00738">
    <property type="entry name" value="NGN"/>
    <property type="match status" value="1"/>
</dbReference>
<dbReference type="PANTHER" id="PTHR30265:SF4">
    <property type="entry name" value="KOW MOTIF FAMILY PROTEIN, EXPRESSED"/>
    <property type="match status" value="1"/>
</dbReference>
<dbReference type="PANTHER" id="PTHR30265">
    <property type="entry name" value="RHO-INTERACTING TRANSCRIPTION TERMINATION FACTOR NUSG"/>
    <property type="match status" value="1"/>
</dbReference>
<evidence type="ECO:0000313" key="5">
    <source>
        <dbReference type="EMBL" id="MFC0242373.1"/>
    </source>
</evidence>
<dbReference type="InterPro" id="IPR036735">
    <property type="entry name" value="NGN_dom_sf"/>
</dbReference>
<proteinExistence type="predicted"/>
<dbReference type="InterPro" id="IPR006645">
    <property type="entry name" value="NGN-like_dom"/>
</dbReference>
<dbReference type="RefSeq" id="WP_378390291.1">
    <property type="nucleotide sequence ID" value="NZ_JBHLWM010000008.1"/>
</dbReference>
<dbReference type="Gene3D" id="3.30.70.940">
    <property type="entry name" value="NusG, N-terminal domain"/>
    <property type="match status" value="1"/>
</dbReference>
<comment type="caution">
    <text evidence="5">The sequence shown here is derived from an EMBL/GenBank/DDBJ whole genome shotgun (WGS) entry which is preliminary data.</text>
</comment>
<name>A0ABV6EW12_9BRAD</name>
<dbReference type="Proteomes" id="UP001589775">
    <property type="component" value="Unassembled WGS sequence"/>
</dbReference>
<dbReference type="SUPFAM" id="SSF82679">
    <property type="entry name" value="N-utilization substance G protein NusG, N-terminal domain"/>
    <property type="match status" value="1"/>
</dbReference>
<keyword evidence="3" id="KW-0804">Transcription</keyword>
<evidence type="ECO:0000259" key="4">
    <source>
        <dbReference type="SMART" id="SM00738"/>
    </source>
</evidence>
<dbReference type="Pfam" id="PF02357">
    <property type="entry name" value="NusG"/>
    <property type="match status" value="1"/>
</dbReference>
<evidence type="ECO:0000256" key="2">
    <source>
        <dbReference type="ARBA" id="ARBA00023015"/>
    </source>
</evidence>